<dbReference type="InterPro" id="IPR010854">
    <property type="entry name" value="YdgH/BhsA/McbA-like_dom"/>
</dbReference>
<protein>
    <recommendedName>
        <fullName evidence="2">YdgH/BhsA/McbA-like domain-containing protein</fullName>
    </recommendedName>
</protein>
<evidence type="ECO:0000259" key="2">
    <source>
        <dbReference type="Pfam" id="PF07338"/>
    </source>
</evidence>
<feature type="signal peptide" evidence="1">
    <location>
        <begin position="1"/>
        <end position="22"/>
    </location>
</feature>
<evidence type="ECO:0000313" key="4">
    <source>
        <dbReference type="Proteomes" id="UP000242515"/>
    </source>
</evidence>
<name>A0A1H9JB40_9GAMM</name>
<dbReference type="STRING" id="988801.SAMN05216522_107106"/>
<dbReference type="EMBL" id="FOGC01000007">
    <property type="protein sequence ID" value="SEQ84241.1"/>
    <property type="molecule type" value="Genomic_DNA"/>
</dbReference>
<proteinExistence type="predicted"/>
<reference evidence="4" key="1">
    <citation type="submission" date="2016-10" db="EMBL/GenBank/DDBJ databases">
        <authorList>
            <person name="Varghese N."/>
            <person name="Submissions S."/>
        </authorList>
    </citation>
    <scope>NUCLEOTIDE SEQUENCE [LARGE SCALE GENOMIC DNA]</scope>
    <source>
        <strain evidence="4">8N4</strain>
    </source>
</reference>
<dbReference type="Proteomes" id="UP000242515">
    <property type="component" value="Unassembled WGS sequence"/>
</dbReference>
<accession>A0A1H9JB40</accession>
<feature type="chain" id="PRO_5017330718" description="YdgH/BhsA/McbA-like domain-containing protein" evidence="1">
    <location>
        <begin position="23"/>
        <end position="71"/>
    </location>
</feature>
<dbReference type="RefSeq" id="WP_092676235.1">
    <property type="nucleotide sequence ID" value="NZ_FOGC01000007.1"/>
</dbReference>
<keyword evidence="4" id="KW-1185">Reference proteome</keyword>
<dbReference type="PROSITE" id="PS51257">
    <property type="entry name" value="PROKAR_LIPOPROTEIN"/>
    <property type="match status" value="1"/>
</dbReference>
<dbReference type="Pfam" id="PF07338">
    <property type="entry name" value="YdgH_BhsA-like"/>
    <property type="match status" value="1"/>
</dbReference>
<sequence length="71" mass="7569">MKLIKKIVVIFMFTLVSFGAAAQSVTACASTIDEAEAIVAAQAKQVGASYKITESHFNNGVHMTAKLLPKQ</sequence>
<dbReference type="InterPro" id="IPR036275">
    <property type="entry name" value="YdgH-like_sf"/>
</dbReference>
<dbReference type="OrthoDB" id="6521986at2"/>
<gene>
    <name evidence="3" type="ORF">SAMN05216522_107106</name>
</gene>
<feature type="domain" description="YdgH/BhsA/McbA-like" evidence="2">
    <location>
        <begin position="24"/>
        <end position="67"/>
    </location>
</feature>
<evidence type="ECO:0000256" key="1">
    <source>
        <dbReference type="SAM" id="SignalP"/>
    </source>
</evidence>
<dbReference type="SUPFAM" id="SSF159871">
    <property type="entry name" value="YdgH-like"/>
    <property type="match status" value="1"/>
</dbReference>
<organism evidence="3 4">
    <name type="scientific">Rosenbergiella nectarea</name>
    <dbReference type="NCBI Taxonomy" id="988801"/>
    <lineage>
        <taxon>Bacteria</taxon>
        <taxon>Pseudomonadati</taxon>
        <taxon>Pseudomonadota</taxon>
        <taxon>Gammaproteobacteria</taxon>
        <taxon>Enterobacterales</taxon>
        <taxon>Erwiniaceae</taxon>
        <taxon>Rosenbergiella</taxon>
    </lineage>
</organism>
<keyword evidence="1" id="KW-0732">Signal</keyword>
<evidence type="ECO:0000313" key="3">
    <source>
        <dbReference type="EMBL" id="SEQ84241.1"/>
    </source>
</evidence>
<dbReference type="AlphaFoldDB" id="A0A1H9JB40"/>